<gene>
    <name evidence="2" type="primary">ycf92</name>
    <name evidence="2" type="ORF">Ahnf_050</name>
</gene>
<evidence type="ECO:0000256" key="1">
    <source>
        <dbReference type="SAM" id="Phobius"/>
    </source>
</evidence>
<geneLocation type="plastid" evidence="2"/>
<sequence>MNLLSLSFLRQYLYAPMTWLHFIIPNVKVIITFCNLIILPCASIHYLLCTVALLVIIFITLKLPKNFAYSFLISLFSFAIFTFILTINTKLSYSQALFFKNFKFTLPQYFLNSRISTYNMKSTNCPYLLIIPEYAIRLSLISAIYLGCLKIIALTTLYEDIIFCFYIPLKKNNRKAVREMLFISSLSSQFLEIVSIRIKNSIIAIKIRGNRNQLKNIQSLSKLYYCAYITFFTFLCSEIGQTSSTLYSREIDQSNSFISSIYT</sequence>
<dbReference type="GeneID" id="29069714"/>
<feature type="transmembrane region" description="Helical" evidence="1">
    <location>
        <begin position="68"/>
        <end position="87"/>
    </location>
</feature>
<accession>A0A1C9CAZ0</accession>
<organism evidence="2">
    <name type="scientific">Ahnfeltia plicata</name>
    <dbReference type="NCBI Taxonomy" id="28023"/>
    <lineage>
        <taxon>Eukaryota</taxon>
        <taxon>Rhodophyta</taxon>
        <taxon>Florideophyceae</taxon>
        <taxon>Ahnfeltiophycidae</taxon>
        <taxon>Ahnfeltiales</taxon>
        <taxon>Ahnfeltiaceae</taxon>
        <taxon>Ahnfeltia</taxon>
    </lineage>
</organism>
<keyword evidence="2" id="KW-0934">Plastid</keyword>
<dbReference type="AlphaFoldDB" id="A0A1C9CAZ0"/>
<feature type="transmembrane region" description="Helical" evidence="1">
    <location>
        <begin position="143"/>
        <end position="169"/>
    </location>
</feature>
<proteinExistence type="predicted"/>
<dbReference type="EMBL" id="KX284715">
    <property type="protein sequence ID" value="AOM65535.1"/>
    <property type="molecule type" value="Genomic_DNA"/>
</dbReference>
<protein>
    <submittedName>
        <fullName evidence="2">Uncharacterized protein</fullName>
    </submittedName>
</protein>
<feature type="transmembrane region" description="Helical" evidence="1">
    <location>
        <begin position="44"/>
        <end position="61"/>
    </location>
</feature>
<reference evidence="2" key="1">
    <citation type="journal article" date="2016" name="BMC Biol.">
        <title>Parallel evolution of highly conserved plastid genome architecture in red seaweeds and seed plants.</title>
        <authorList>
            <person name="Lee J."/>
            <person name="Cho C.H."/>
            <person name="Park S.I."/>
            <person name="Choi J.W."/>
            <person name="Song H.S."/>
            <person name="West J.A."/>
            <person name="Bhattacharya D."/>
            <person name="Yoon H.S."/>
        </authorList>
    </citation>
    <scope>NUCLEOTIDE SEQUENCE</scope>
</reference>
<keyword evidence="1" id="KW-1133">Transmembrane helix</keyword>
<evidence type="ECO:0000313" key="2">
    <source>
        <dbReference type="EMBL" id="AOM65535.1"/>
    </source>
</evidence>
<name>A0A1C9CAZ0_9FLOR</name>
<keyword evidence="1" id="KW-0812">Transmembrane</keyword>
<feature type="transmembrane region" description="Helical" evidence="1">
    <location>
        <begin position="12"/>
        <end position="38"/>
    </location>
</feature>
<keyword evidence="1" id="KW-0472">Membrane</keyword>
<dbReference type="RefSeq" id="YP_009293847.1">
    <property type="nucleotide sequence ID" value="NC_031145.1"/>
</dbReference>